<keyword evidence="3 6" id="KW-0812">Transmembrane</keyword>
<feature type="transmembrane region" description="Helical" evidence="6">
    <location>
        <begin position="105"/>
        <end position="126"/>
    </location>
</feature>
<reference evidence="7" key="1">
    <citation type="journal article" date="2021" name="Front. Microbiol.">
        <title>Comprehensive Comparative Genomics and Phenotyping of Methylobacterium Species.</title>
        <authorList>
            <person name="Alessa O."/>
            <person name="Ogura Y."/>
            <person name="Fujitani Y."/>
            <person name="Takami H."/>
            <person name="Hayashi T."/>
            <person name="Sahin N."/>
            <person name="Tani A."/>
        </authorList>
    </citation>
    <scope>NUCLEOTIDE SEQUENCE</scope>
    <source>
        <strain evidence="7">DSM 19015</strain>
    </source>
</reference>
<sequence length="484" mass="50118">MAVIAAFILNAGLNFVLGLLIAWLLGPEAFGIFALAAAGAVVLNTLLFEWLRLSATRFYSGRVRLEEPWIRHGLDRAYAGVALALFAAAIVGALCALTIDPGSGGLAALATGAGLAALGTGLFDYHAALARARFDGGLYFRLVAVKNALAVILMAGTAWALPQPIWVLIAAGAAQGLAVIAMRGPLSDPAAPVLRVRLTETWRLFLAYGLPLIAANAIYGLMPFVNRAVLAGQSGFAEAGYFALAADITSRALGTIGTALDLLLFQLAVRAEEHEGRAAAETQIGRNAALVFALMLPCAAGFWAVLPALQALAVPEAYRGPFALYAGLLIPGLFCLALLNFALNPVFQIRRKTAPVIAAALAGLAANGLGLVILPGLVGPPGVAMAQTLGLSVATLALALRALTGPERVAMPWRDLAAATLGCAAMTLALWPFRGLDPAAALAICLPLGVLVYGVFAWSLDIAGLRRLLAARIGRNPSVRADRA</sequence>
<keyword evidence="5 6" id="KW-0472">Membrane</keyword>
<feature type="transmembrane region" description="Helical" evidence="6">
    <location>
        <begin position="7"/>
        <end position="26"/>
    </location>
</feature>
<evidence type="ECO:0008006" key="9">
    <source>
        <dbReference type="Google" id="ProtNLM"/>
    </source>
</evidence>
<accession>A0ABQ4S142</accession>
<keyword evidence="8" id="KW-1185">Reference proteome</keyword>
<feature type="transmembrane region" description="Helical" evidence="6">
    <location>
        <begin position="165"/>
        <end position="182"/>
    </location>
</feature>
<dbReference type="EMBL" id="BPQP01000066">
    <property type="protein sequence ID" value="GJD96701.1"/>
    <property type="molecule type" value="Genomic_DNA"/>
</dbReference>
<organism evidence="7 8">
    <name type="scientific">Methylobacterium iners</name>
    <dbReference type="NCBI Taxonomy" id="418707"/>
    <lineage>
        <taxon>Bacteria</taxon>
        <taxon>Pseudomonadati</taxon>
        <taxon>Pseudomonadota</taxon>
        <taxon>Alphaproteobacteria</taxon>
        <taxon>Hyphomicrobiales</taxon>
        <taxon>Methylobacteriaceae</taxon>
        <taxon>Methylobacterium</taxon>
    </lineage>
</organism>
<feature type="transmembrane region" description="Helical" evidence="6">
    <location>
        <begin position="384"/>
        <end position="404"/>
    </location>
</feature>
<feature type="transmembrane region" description="Helical" evidence="6">
    <location>
        <begin position="355"/>
        <end position="378"/>
    </location>
</feature>
<comment type="caution">
    <text evidence="7">The sequence shown here is derived from an EMBL/GenBank/DDBJ whole genome shotgun (WGS) entry which is preliminary data.</text>
</comment>
<dbReference type="RefSeq" id="WP_238245792.1">
    <property type="nucleotide sequence ID" value="NZ_BPQP01000066.1"/>
</dbReference>
<feature type="transmembrane region" description="Helical" evidence="6">
    <location>
        <begin position="439"/>
        <end position="460"/>
    </location>
</feature>
<feature type="transmembrane region" description="Helical" evidence="6">
    <location>
        <begin position="242"/>
        <end position="267"/>
    </location>
</feature>
<evidence type="ECO:0000313" key="7">
    <source>
        <dbReference type="EMBL" id="GJD96701.1"/>
    </source>
</evidence>
<reference evidence="7" key="2">
    <citation type="submission" date="2021-08" db="EMBL/GenBank/DDBJ databases">
        <authorList>
            <person name="Tani A."/>
            <person name="Ola A."/>
            <person name="Ogura Y."/>
            <person name="Katsura K."/>
            <person name="Hayashi T."/>
        </authorList>
    </citation>
    <scope>NUCLEOTIDE SEQUENCE</scope>
    <source>
        <strain evidence="7">DSM 19015</strain>
    </source>
</reference>
<feature type="transmembrane region" description="Helical" evidence="6">
    <location>
        <begin position="288"/>
        <end position="310"/>
    </location>
</feature>
<dbReference type="PANTHER" id="PTHR30250:SF11">
    <property type="entry name" value="O-ANTIGEN TRANSPORTER-RELATED"/>
    <property type="match status" value="1"/>
</dbReference>
<dbReference type="PANTHER" id="PTHR30250">
    <property type="entry name" value="PST FAMILY PREDICTED COLANIC ACID TRANSPORTER"/>
    <property type="match status" value="1"/>
</dbReference>
<evidence type="ECO:0000256" key="4">
    <source>
        <dbReference type="ARBA" id="ARBA00022989"/>
    </source>
</evidence>
<feature type="transmembrane region" description="Helical" evidence="6">
    <location>
        <begin position="202"/>
        <end position="222"/>
    </location>
</feature>
<feature type="transmembrane region" description="Helical" evidence="6">
    <location>
        <begin position="416"/>
        <end position="433"/>
    </location>
</feature>
<feature type="transmembrane region" description="Helical" evidence="6">
    <location>
        <begin position="322"/>
        <end position="343"/>
    </location>
</feature>
<evidence type="ECO:0000256" key="2">
    <source>
        <dbReference type="ARBA" id="ARBA00022475"/>
    </source>
</evidence>
<dbReference type="InterPro" id="IPR050833">
    <property type="entry name" value="Poly_Biosynth_Transport"/>
</dbReference>
<feature type="transmembrane region" description="Helical" evidence="6">
    <location>
        <begin position="138"/>
        <end position="159"/>
    </location>
</feature>
<keyword evidence="4 6" id="KW-1133">Transmembrane helix</keyword>
<keyword evidence="2" id="KW-1003">Cell membrane</keyword>
<feature type="transmembrane region" description="Helical" evidence="6">
    <location>
        <begin position="32"/>
        <end position="55"/>
    </location>
</feature>
<proteinExistence type="predicted"/>
<protein>
    <recommendedName>
        <fullName evidence="9">Teichoic acid transporter</fullName>
    </recommendedName>
</protein>
<evidence type="ECO:0000256" key="5">
    <source>
        <dbReference type="ARBA" id="ARBA00023136"/>
    </source>
</evidence>
<comment type="subcellular location">
    <subcellularLocation>
        <location evidence="1">Cell membrane</location>
        <topology evidence="1">Multi-pass membrane protein</topology>
    </subcellularLocation>
</comment>
<gene>
    <name evidence="7" type="ORF">OCOJLMKI_3925</name>
</gene>
<evidence type="ECO:0000256" key="3">
    <source>
        <dbReference type="ARBA" id="ARBA00022692"/>
    </source>
</evidence>
<evidence type="ECO:0000313" key="8">
    <source>
        <dbReference type="Proteomes" id="UP001055125"/>
    </source>
</evidence>
<feature type="transmembrane region" description="Helical" evidence="6">
    <location>
        <begin position="76"/>
        <end position="99"/>
    </location>
</feature>
<evidence type="ECO:0000256" key="1">
    <source>
        <dbReference type="ARBA" id="ARBA00004651"/>
    </source>
</evidence>
<dbReference type="Proteomes" id="UP001055125">
    <property type="component" value="Unassembled WGS sequence"/>
</dbReference>
<evidence type="ECO:0000256" key="6">
    <source>
        <dbReference type="SAM" id="Phobius"/>
    </source>
</evidence>
<name>A0ABQ4S142_9HYPH</name>